<feature type="transmembrane region" description="Helical" evidence="1">
    <location>
        <begin position="86"/>
        <end position="106"/>
    </location>
</feature>
<dbReference type="Pfam" id="PF16344">
    <property type="entry name" value="FecR_C"/>
    <property type="match status" value="1"/>
</dbReference>
<dbReference type="InterPro" id="IPR032508">
    <property type="entry name" value="FecR_C"/>
</dbReference>
<dbReference type="PANTHER" id="PTHR30273:SF2">
    <property type="entry name" value="PROTEIN FECR"/>
    <property type="match status" value="1"/>
</dbReference>
<keyword evidence="1" id="KW-0812">Transmembrane</keyword>
<feature type="domain" description="FecR protein" evidence="2">
    <location>
        <begin position="119"/>
        <end position="207"/>
    </location>
</feature>
<keyword evidence="1" id="KW-0472">Membrane</keyword>
<keyword evidence="1" id="KW-1133">Transmembrane helix</keyword>
<evidence type="ECO:0000313" key="4">
    <source>
        <dbReference type="EMBL" id="SBV93749.1"/>
    </source>
</evidence>
<gene>
    <name evidence="4" type="ORF">KL86DYS2_10597</name>
</gene>
<protein>
    <submittedName>
        <fullName evidence="4">Sigma factor regulatory protein, FecR/PupR family</fullName>
    </submittedName>
</protein>
<evidence type="ECO:0000256" key="1">
    <source>
        <dbReference type="SAM" id="Phobius"/>
    </source>
</evidence>
<dbReference type="RefSeq" id="WP_296946995.1">
    <property type="nucleotide sequence ID" value="NZ_LT599021.1"/>
</dbReference>
<dbReference type="AlphaFoldDB" id="A0A212J2T2"/>
<dbReference type="Gene3D" id="2.60.120.1440">
    <property type="match status" value="1"/>
</dbReference>
<evidence type="ECO:0000259" key="2">
    <source>
        <dbReference type="Pfam" id="PF04773"/>
    </source>
</evidence>
<dbReference type="GO" id="GO:0016989">
    <property type="term" value="F:sigma factor antagonist activity"/>
    <property type="evidence" value="ECO:0007669"/>
    <property type="project" value="TreeGrafter"/>
</dbReference>
<dbReference type="Pfam" id="PF04773">
    <property type="entry name" value="FecR"/>
    <property type="match status" value="1"/>
</dbReference>
<dbReference type="InterPro" id="IPR012373">
    <property type="entry name" value="Ferrdict_sens_TM"/>
</dbReference>
<feature type="domain" description="Protein FecR C-terminal" evidence="3">
    <location>
        <begin position="252"/>
        <end position="314"/>
    </location>
</feature>
<accession>A0A212J2T2</accession>
<dbReference type="EMBL" id="FLUL01000001">
    <property type="protein sequence ID" value="SBV93749.1"/>
    <property type="molecule type" value="Genomic_DNA"/>
</dbReference>
<organism evidence="4">
    <name type="scientific">uncultured Dysgonomonas sp</name>
    <dbReference type="NCBI Taxonomy" id="206096"/>
    <lineage>
        <taxon>Bacteria</taxon>
        <taxon>Pseudomonadati</taxon>
        <taxon>Bacteroidota</taxon>
        <taxon>Bacteroidia</taxon>
        <taxon>Bacteroidales</taxon>
        <taxon>Dysgonomonadaceae</taxon>
        <taxon>Dysgonomonas</taxon>
        <taxon>environmental samples</taxon>
    </lineage>
</organism>
<evidence type="ECO:0000259" key="3">
    <source>
        <dbReference type="Pfam" id="PF16344"/>
    </source>
</evidence>
<reference evidence="4" key="1">
    <citation type="submission" date="2016-04" db="EMBL/GenBank/DDBJ databases">
        <authorList>
            <person name="Evans L.H."/>
            <person name="Alamgir A."/>
            <person name="Owens N."/>
            <person name="Weber N.D."/>
            <person name="Virtaneva K."/>
            <person name="Barbian K."/>
            <person name="Babar A."/>
            <person name="Rosenke K."/>
        </authorList>
    </citation>
    <scope>NUCLEOTIDE SEQUENCE</scope>
    <source>
        <strain evidence="4">86-2</strain>
    </source>
</reference>
<dbReference type="PIRSF" id="PIRSF018266">
    <property type="entry name" value="FecR"/>
    <property type="match status" value="1"/>
</dbReference>
<name>A0A212J2T2_9BACT</name>
<dbReference type="Gene3D" id="3.55.50.30">
    <property type="match status" value="1"/>
</dbReference>
<sequence>MEKVIPWKLITAHLKDETTPEDEILFQHWLNDENNSDLFAEIELLWNEVQAEASAYNPDVDYYWNAMQERMHTKRSKVKFTIREKLLAITAAASIILMIGISYLFLDKSSDETHLYSAINGKSKITLPDSSIVWINSGSTISYPGAFASNRSVDLAGEAAFNVTKDQKHPFIVSVSGIKVRVYGTYFNISSYDNDENITVALKEGSVSILVNDSESFLKPGEVATINKRDMSLAIDRGNMNLEFFWANESVYFKAKPLGYICEYLEKWYNVHIEVDPEIAKSQFYTFTIKDDSLDQILRIMSKINPITYTFDGKDKVKIMKVKP</sequence>
<dbReference type="PANTHER" id="PTHR30273">
    <property type="entry name" value="PERIPLASMIC SIGNAL SENSOR AND SIGMA FACTOR ACTIVATOR FECR-RELATED"/>
    <property type="match status" value="1"/>
</dbReference>
<proteinExistence type="predicted"/>
<dbReference type="InterPro" id="IPR006860">
    <property type="entry name" value="FecR"/>
</dbReference>